<dbReference type="EMBL" id="CP029077">
    <property type="protein sequence ID" value="QED23444.1"/>
    <property type="molecule type" value="Genomic_DNA"/>
</dbReference>
<proteinExistence type="predicted"/>
<dbReference type="CDD" id="cd22356">
    <property type="entry name" value="Sau3AI_N-like"/>
    <property type="match status" value="1"/>
</dbReference>
<keyword evidence="6" id="KW-1185">Reference proteome</keyword>
<evidence type="ECO:0000256" key="1">
    <source>
        <dbReference type="ARBA" id="ARBA00022722"/>
    </source>
</evidence>
<dbReference type="SUPFAM" id="SSF52980">
    <property type="entry name" value="Restriction endonuclease-like"/>
    <property type="match status" value="1"/>
</dbReference>
<dbReference type="AlphaFoldDB" id="A0A5B8XGV1"/>
<dbReference type="Pfam" id="PF02976">
    <property type="entry name" value="MutH"/>
    <property type="match status" value="1"/>
</dbReference>
<feature type="domain" description="DNA mismatch repair MutH/Type II restriction enzyme Sau3AI" evidence="4">
    <location>
        <begin position="50"/>
        <end position="148"/>
    </location>
</feature>
<evidence type="ECO:0000313" key="5">
    <source>
        <dbReference type="EMBL" id="QED23444.1"/>
    </source>
</evidence>
<evidence type="ECO:0000313" key="6">
    <source>
        <dbReference type="Proteomes" id="UP000321934"/>
    </source>
</evidence>
<keyword evidence="2" id="KW-0255">Endonuclease</keyword>
<dbReference type="InterPro" id="IPR011335">
    <property type="entry name" value="Restrct_endonuc-II-like"/>
</dbReference>
<keyword evidence="3" id="KW-0378">Hydrolase</keyword>
<sequence length="201" mass="23374">MIKSEAVEKLKQLIGTDIRQMAEKYEVTVWKDGKINKGWFGHVIERYLGLPINSSQSPNFGSWELKTVPLKRLKNGIIVPKETMAITMIDPFNVKMTEFEESHLYAKLRKMVICTNIFESKEEKSRILHNVIEFNLDDKEMLRIIKQDYQTVRDTIINQGFEKLTGKMGVYIQPRTKGQGHGSVSRAFYARTNILKLLFKF</sequence>
<evidence type="ECO:0000256" key="2">
    <source>
        <dbReference type="ARBA" id="ARBA00022759"/>
    </source>
</evidence>
<keyword evidence="1" id="KW-0540">Nuclease</keyword>
<dbReference type="GO" id="GO:0003677">
    <property type="term" value="F:DNA binding"/>
    <property type="evidence" value="ECO:0007669"/>
    <property type="project" value="InterPro"/>
</dbReference>
<name>A0A5B8XGV1_9RICK</name>
<dbReference type="InterPro" id="IPR011337">
    <property type="entry name" value="DNA_rep_MutH/RE_typeII_Sau3AI"/>
</dbReference>
<dbReference type="GO" id="GO:0004519">
    <property type="term" value="F:endonuclease activity"/>
    <property type="evidence" value="ECO:0007669"/>
    <property type="project" value="UniProtKB-KW"/>
</dbReference>
<reference evidence="5 6" key="1">
    <citation type="journal article" date="2019" name="ISME J.">
        <title>Deianiraea, an extracellular bacterium associated with the ciliate Paramecium, suggests an alternative scenario for the evolution of Rickettsiales.</title>
        <authorList>
            <person name="Castelli M."/>
            <person name="Sabaneyeva E."/>
            <person name="Lanzoni O."/>
            <person name="Lebedeva N."/>
            <person name="Floriano A.M."/>
            <person name="Gaiarsa S."/>
            <person name="Benken K."/>
            <person name="Modeo L."/>
            <person name="Bandi C."/>
            <person name="Potekhin A."/>
            <person name="Sassera D."/>
            <person name="Petroni G."/>
        </authorList>
    </citation>
    <scope>NUCLEOTIDE SEQUENCE [LARGE SCALE GENOMIC DNA]</scope>
    <source>
        <strain evidence="5">CyL4-1</strain>
    </source>
</reference>
<evidence type="ECO:0000259" key="4">
    <source>
        <dbReference type="SMART" id="SM00927"/>
    </source>
</evidence>
<organism evidence="5 6">
    <name type="scientific">Candidatus Deianiraea vastatrix</name>
    <dbReference type="NCBI Taxonomy" id="2163644"/>
    <lineage>
        <taxon>Bacteria</taxon>
        <taxon>Pseudomonadati</taxon>
        <taxon>Pseudomonadota</taxon>
        <taxon>Alphaproteobacteria</taxon>
        <taxon>Rickettsiales</taxon>
        <taxon>Candidatus Deianiraeaceae</taxon>
        <taxon>Candidatus Deianiraea</taxon>
    </lineage>
</organism>
<accession>A0A5B8XGV1</accession>
<dbReference type="RefSeq" id="WP_146820714.1">
    <property type="nucleotide sequence ID" value="NZ_CP029077.1"/>
</dbReference>
<dbReference type="Proteomes" id="UP000321934">
    <property type="component" value="Chromosome"/>
</dbReference>
<dbReference type="SMART" id="SM00927">
    <property type="entry name" value="MutH"/>
    <property type="match status" value="1"/>
</dbReference>
<dbReference type="Gene3D" id="3.40.600.10">
    <property type="entry name" value="DNA mismatch repair MutH/Restriction endonuclease, type II"/>
    <property type="match status" value="1"/>
</dbReference>
<gene>
    <name evidence="5" type="ORF">Deia_00652</name>
</gene>
<dbReference type="InterPro" id="IPR037057">
    <property type="entry name" value="DNA_rep_MutH/T2_RE_sf"/>
</dbReference>
<dbReference type="OrthoDB" id="6648506at2"/>
<evidence type="ECO:0000256" key="3">
    <source>
        <dbReference type="ARBA" id="ARBA00022801"/>
    </source>
</evidence>
<dbReference type="GO" id="GO:0016787">
    <property type="term" value="F:hydrolase activity"/>
    <property type="evidence" value="ECO:0007669"/>
    <property type="project" value="UniProtKB-KW"/>
</dbReference>
<protein>
    <submittedName>
        <fullName evidence="5">DNA mismatch repair protein MutH</fullName>
    </submittedName>
</protein>